<gene>
    <name evidence="1" type="ORF">CEUTPL_LOCUS10613</name>
</gene>
<dbReference type="OrthoDB" id="6726003at2759"/>
<evidence type="ECO:0000313" key="2">
    <source>
        <dbReference type="Proteomes" id="UP001152799"/>
    </source>
</evidence>
<evidence type="ECO:0000313" key="1">
    <source>
        <dbReference type="EMBL" id="CAG9770156.1"/>
    </source>
</evidence>
<organism evidence="1 2">
    <name type="scientific">Ceutorhynchus assimilis</name>
    <name type="common">cabbage seed weevil</name>
    <dbReference type="NCBI Taxonomy" id="467358"/>
    <lineage>
        <taxon>Eukaryota</taxon>
        <taxon>Metazoa</taxon>
        <taxon>Ecdysozoa</taxon>
        <taxon>Arthropoda</taxon>
        <taxon>Hexapoda</taxon>
        <taxon>Insecta</taxon>
        <taxon>Pterygota</taxon>
        <taxon>Neoptera</taxon>
        <taxon>Endopterygota</taxon>
        <taxon>Coleoptera</taxon>
        <taxon>Polyphaga</taxon>
        <taxon>Cucujiformia</taxon>
        <taxon>Curculionidae</taxon>
        <taxon>Ceutorhynchinae</taxon>
        <taxon>Ceutorhynchus</taxon>
    </lineage>
</organism>
<name>A0A9N9MSL5_9CUCU</name>
<sequence>MEINSLLSSHLCDHYKKLIFLCTATATIYMIKKYMDKRQNKSNSKKMEKKKLKDFPTVDEIQRFIEDLPFEEMTNDKPLSLKDLLGELSEFSDNEDWKELIASVHTMYEEKPANLEDFDETGSVESIYEDPEIVTITGMTPRDEQMPSIGDIKKIKNKGHGDAVIDFNLAKAKKKERQNLEMGEGDKKY</sequence>
<reference evidence="1" key="1">
    <citation type="submission" date="2022-01" db="EMBL/GenBank/DDBJ databases">
        <authorList>
            <person name="King R."/>
        </authorList>
    </citation>
    <scope>NUCLEOTIDE SEQUENCE</scope>
</reference>
<dbReference type="EMBL" id="OU892282">
    <property type="protein sequence ID" value="CAG9770156.1"/>
    <property type="molecule type" value="Genomic_DNA"/>
</dbReference>
<accession>A0A9N9MSL5</accession>
<proteinExistence type="predicted"/>
<keyword evidence="2" id="KW-1185">Reference proteome</keyword>
<dbReference type="AlphaFoldDB" id="A0A9N9MSL5"/>
<protein>
    <submittedName>
        <fullName evidence="1">Uncharacterized protein</fullName>
    </submittedName>
</protein>
<dbReference type="Proteomes" id="UP001152799">
    <property type="component" value="Chromosome 6"/>
</dbReference>